<dbReference type="InterPro" id="IPR001849">
    <property type="entry name" value="PH_domain"/>
</dbReference>
<keyword evidence="1" id="KW-0813">Transport</keyword>
<name>O23559_ARATH</name>
<dbReference type="SMART" id="SM00233">
    <property type="entry name" value="PH"/>
    <property type="match status" value="1"/>
</dbReference>
<evidence type="ECO:0000313" key="5">
    <source>
        <dbReference type="EMBL" id="CAB80985.1"/>
    </source>
</evidence>
<dbReference type="Pfam" id="PF12624">
    <property type="entry name" value="VPS13_N"/>
    <property type="match status" value="1"/>
</dbReference>
<gene>
    <name evidence="4" type="primary">dl4605c</name>
    <name evidence="5" type="ordered locus">At4g17140</name>
</gene>
<feature type="region of interest" description="Disordered" evidence="2">
    <location>
        <begin position="1031"/>
        <end position="1052"/>
    </location>
</feature>
<organism evidence="4">
    <name type="scientific">Arabidopsis thaliana</name>
    <name type="common">Mouse-ear cress</name>
    <dbReference type="NCBI Taxonomy" id="3702"/>
    <lineage>
        <taxon>Eukaryota</taxon>
        <taxon>Viridiplantae</taxon>
        <taxon>Streptophyta</taxon>
        <taxon>Embryophyta</taxon>
        <taxon>Tracheophyta</taxon>
        <taxon>Spermatophyta</taxon>
        <taxon>Magnoliopsida</taxon>
        <taxon>eudicotyledons</taxon>
        <taxon>Gunneridae</taxon>
        <taxon>Pentapetalae</taxon>
        <taxon>rosids</taxon>
        <taxon>malvids</taxon>
        <taxon>Brassicales</taxon>
        <taxon>Brassicaceae</taxon>
        <taxon>Camelineae</taxon>
        <taxon>Arabidopsis</taxon>
    </lineage>
</organism>
<feature type="region of interest" description="Disordered" evidence="2">
    <location>
        <begin position="770"/>
        <end position="791"/>
    </location>
</feature>
<dbReference type="PIR" id="B71440">
    <property type="entry name" value="B71440"/>
</dbReference>
<dbReference type="PANTHER" id="PTHR45523:SF3">
    <property type="entry name" value="VACUOLAR PROTEIN SORTING-ASSOCIATED PROTEIN 13A"/>
    <property type="match status" value="1"/>
</dbReference>
<dbReference type="FunFam" id="2.30.29.30:FF:000618">
    <property type="entry name" value="Pleckstrin homology (PH) domain-containing protein"/>
    <property type="match status" value="1"/>
</dbReference>
<proteinExistence type="predicted"/>
<feature type="domain" description="PH" evidence="3">
    <location>
        <begin position="655"/>
        <end position="764"/>
    </location>
</feature>
<dbReference type="Gene3D" id="2.30.29.30">
    <property type="entry name" value="Pleckstrin-homology domain (PH domain)/Phosphotyrosine-binding domain (PTB)"/>
    <property type="match status" value="1"/>
</dbReference>
<dbReference type="PANTHER" id="PTHR45523">
    <property type="entry name" value="TETRATRICOPEPTIDE REPEAT (TPR)-CONTAINING PROTEIN-RELATED"/>
    <property type="match status" value="1"/>
</dbReference>
<evidence type="ECO:0000256" key="2">
    <source>
        <dbReference type="SAM" id="MobiDB-lite"/>
    </source>
</evidence>
<dbReference type="InterPro" id="IPR011993">
    <property type="entry name" value="PH-like_dom_sf"/>
</dbReference>
<dbReference type="EMBL" id="AL161545">
    <property type="protein sequence ID" value="CAB80985.1"/>
    <property type="molecule type" value="Genomic_DNA"/>
</dbReference>
<reference evidence="4" key="1">
    <citation type="submission" date="1997-07" db="EMBL/GenBank/DDBJ databases">
        <authorList>
            <person name="Bevan M."/>
            <person name="Stiekema W."/>
            <person name="Murphy G."/>
            <person name="Wambutt R."/>
            <person name="Pohl T."/>
            <person name="Terryn N."/>
            <person name="Kreis M."/>
            <person name="Kavanagh T."/>
            <person name="Entian K.D."/>
            <person name="Rieger M."/>
            <person name="James R."/>
            <person name="Puigdomenech P."/>
            <person name="Hatzopoulos P."/>
            <person name="Obermaier B."/>
            <person name="Duesterhoft A."/>
            <person name="Jones J."/>
            <person name="Palme K."/>
            <person name="Ansorge W."/>
            <person name="Delseny M."/>
            <person name="Bancroft I."/>
            <person name="Mewes H.W."/>
            <person name="Schueller C."/>
            <person name="Chalwatzis N."/>
        </authorList>
    </citation>
    <scope>NUCLEOTIDE SEQUENCE</scope>
</reference>
<reference key="2">
    <citation type="journal article" date="1998" name="Nature">
        <title>Analysis of 1.9 Mb of contiguous sequence from chromosome 4 of Arabidopsis thaliana.</title>
        <authorList>
            <person name="Bevan M."/>
            <person name="Bancroft I."/>
            <person name="Bent E."/>
            <person name="Love K."/>
            <person name="Goodman H.M."/>
            <person name="Dean C."/>
            <person name="Bergkamp R."/>
            <person name="Dirkse W."/>
            <person name="van Staveren M."/>
            <person name="Stiekema W."/>
            <person name="Drost L."/>
            <person name="Ridley P."/>
            <person name="Hudson S.-A."/>
            <person name="Patel K."/>
            <person name="Murphy G."/>
            <person name="Piffanelli P."/>
            <person name="Wedler H."/>
            <person name="Wedler E."/>
            <person name="Wambutt R."/>
            <person name="Weitzenegger T."/>
            <person name="Pohl T."/>
            <person name="Terryn N."/>
            <person name="Gielen J."/>
            <person name="Villarroel R."/>
            <person name="De Clercq R."/>
            <person name="van Montagu M."/>
            <person name="Lecharny A."/>
            <person name="Aubourg S."/>
            <person name="Gy I."/>
            <person name="Kreis M."/>
            <person name="Lao N."/>
            <person name="Kavanagh T."/>
            <person name="Hempel S."/>
            <person name="Kotter P."/>
            <person name="Entian K.-D."/>
            <person name="Rieger M."/>
            <person name="Schaefer M."/>
            <person name="Funk B."/>
            <person name="Mueller-Auer S."/>
            <person name="Silvey M."/>
            <person name="James R."/>
            <person name="Monfort A."/>
            <person name="Pons A."/>
            <person name="Puigdomenech P."/>
            <person name="Douka A."/>
            <person name="Voukelatou E."/>
            <person name="Milioni D."/>
            <person name="Hatzopoulos P."/>
            <person name="Piravandi E."/>
            <person name="Obermaier B."/>
            <person name="Hilbert H."/>
            <person name="Duesterhoeft A."/>
            <person name="Moores T."/>
            <person name="Jones J.D.G."/>
            <person name="Eneva T."/>
            <person name="Palme K."/>
            <person name="Benes V."/>
            <person name="Rechmann S."/>
            <person name="Ansorge W."/>
            <person name="Cooke R."/>
            <person name="Berger C."/>
            <person name="Delseny M."/>
            <person name="Voet M."/>
            <person name="Volckaert G."/>
            <person name="Mewes H.-W."/>
            <person name="Klosterman S."/>
            <person name="Schueller C."/>
            <person name="Chalwatzis N."/>
        </authorList>
    </citation>
    <scope>NUCLEOTIDE SEQUENCE [LARGE SCALE GENOMIC DNA]</scope>
    <source>
        <strain>cv. Columbia</strain>
    </source>
</reference>
<dbReference type="SUPFAM" id="SSF50729">
    <property type="entry name" value="PH domain-like"/>
    <property type="match status" value="1"/>
</dbReference>
<accession>O23559</accession>
<dbReference type="InterPro" id="IPR026854">
    <property type="entry name" value="VPS13_N"/>
</dbReference>
<dbReference type="ExpressionAtlas" id="O23559">
    <property type="expression patterns" value="baseline and differential"/>
</dbReference>
<evidence type="ECO:0000256" key="1">
    <source>
        <dbReference type="ARBA" id="ARBA00022448"/>
    </source>
</evidence>
<dbReference type="Pfam" id="PF00169">
    <property type="entry name" value="PH"/>
    <property type="match status" value="1"/>
</dbReference>
<dbReference type="EMBL" id="Z97342">
    <property type="protein sequence ID" value="CAB10495.1"/>
    <property type="molecule type" value="Genomic_DNA"/>
</dbReference>
<dbReference type="CDD" id="cd00821">
    <property type="entry name" value="PH"/>
    <property type="match status" value="1"/>
</dbReference>
<reference evidence="4" key="4">
    <citation type="submission" date="1999-06" db="EMBL/GenBank/DDBJ databases">
        <authorList>
            <person name="EU Arabidopsis sequencing project"/>
        </authorList>
    </citation>
    <scope>NUCLEOTIDE SEQUENCE</scope>
</reference>
<feature type="region of interest" description="Disordered" evidence="2">
    <location>
        <begin position="903"/>
        <end position="922"/>
    </location>
</feature>
<protein>
    <submittedName>
        <fullName evidence="5">Uncharacterized protein AT4g17140</fullName>
    </submittedName>
    <submittedName>
        <fullName evidence="4">Uncharacterized protein dl4605c</fullName>
    </submittedName>
</protein>
<evidence type="ECO:0000259" key="3">
    <source>
        <dbReference type="PROSITE" id="PS50003"/>
    </source>
</evidence>
<reference key="3">
    <citation type="journal article" date="1999" name="Nature">
        <title>Sequence and analysis of chromosome 4 of the plant Arabidopsis thaliana.</title>
        <authorList>
            <consortium name="EU"/>
            <consortium name="CSHL and WU Arabidopsis Sequencing Project"/>
            <person name="Mayer K."/>
            <person name="Schuller C."/>
            <person name="Wambutt R."/>
            <person name="Murphy G."/>
            <person name="Volckaert G."/>
            <person name="Pohl T."/>
            <person name="Dusterhoft A."/>
            <person name="Stiekema W."/>
            <person name="Entian K.D."/>
            <person name="Terryn N."/>
            <person name="Harris B."/>
            <person name="Ansorge W."/>
            <person name="Brandt P."/>
            <person name="Grivell L."/>
            <person name="Rieger M."/>
            <person name="Weichselgartner M."/>
            <person name="de Simone V."/>
            <person name="Obermaier B."/>
            <person name="Mache R."/>
            <person name="Muller M."/>
            <person name="Kreis M."/>
            <person name="Delseny M."/>
            <person name="Puigdomenech P."/>
            <person name="Watson M."/>
            <person name="Schmidtheini T."/>
            <person name="Reichert B."/>
            <person name="Portatelle D."/>
            <person name="Perez-Alonso M."/>
            <person name="Boutry M."/>
            <person name="Bancroft I."/>
            <person name="Vos P."/>
            <person name="Hoheisel J."/>
            <person name="Zimmermann W."/>
            <person name="Wedler H."/>
            <person name="Ridley P."/>
            <person name="Langham S.A."/>
            <person name="McCullagh B."/>
            <person name="Bilham L."/>
            <person name="Robben J."/>
            <person name="Van der Schueren J."/>
            <person name="Grymonprez B."/>
            <person name="Chuang Y.J."/>
            <person name="Vandenbussche F."/>
            <person name="Braeken M."/>
            <person name="Weltjens I."/>
            <person name="Voet M."/>
            <person name="Bastiaens I."/>
            <person name="Aert R."/>
            <person name="Defoor E."/>
            <person name="Weitzenegger T."/>
            <person name="Bothe G."/>
            <person name="Ramsperger U."/>
            <person name="Hilbert H."/>
            <person name="Braun M."/>
            <person name="Holzer E."/>
            <person name="Brandt A."/>
            <person name="Peters S."/>
            <person name="van Staveren M."/>
            <person name="Dirske W."/>
            <person name="Mooijman P."/>
            <person name="Klein Lankhorst R."/>
            <person name="Rose M."/>
            <person name="Hauf J."/>
            <person name="Kotter P."/>
            <person name="Berneiser S."/>
            <person name="Hempel S."/>
            <person name="Feldpausch M."/>
            <person name="Lamberth S."/>
            <person name="Van den Daele H."/>
            <person name="De Keyser A."/>
            <person name="Buysshaert C."/>
            <person name="Gielen J."/>
            <person name="Villarroel R."/>
            <person name="De Clercq R."/>
            <person name="Van Montagu M."/>
            <person name="Rogers J."/>
            <person name="Cronin A."/>
            <person name="Quail M."/>
            <person name="Bray-Allen S."/>
            <person name="Clark L."/>
            <person name="Doggett J."/>
            <person name="Hall S."/>
            <person name="Kay M."/>
            <person name="Lennard N."/>
            <person name="McLay K."/>
            <person name="Mayes R."/>
            <person name="Pettett A."/>
            <person name="Rajandream M.A."/>
            <person name="Lyne M."/>
            <person name="Benes V."/>
            <person name="Rechmann S."/>
            <person name="Borkova D."/>
            <person name="Blocker H."/>
            <person name="Scharfe M."/>
            <person name="Grimm M."/>
            <person name="Lohnert T.H."/>
            <person name="Dose S."/>
            <person name="de Haan M."/>
            <person name="Maarse A."/>
            <person name="Schafer M."/>
            <person name="Muller-Auer S."/>
            <person name="Gabel C."/>
            <person name="Fuchs M."/>
            <person name="Fartmann B."/>
            <person name="Granderath K."/>
            <person name="Dauner D."/>
            <person name="Herzl A."/>
            <person name="Neumann S."/>
            <person name="Argiriou A."/>
            <person name="Vitale D."/>
            <person name="Liguori R."/>
            <person name="Piravandi E."/>
            <person name="Massenet O."/>
            <person name="Quigley F."/>
            <person name="Clabauld G."/>
            <person name="Mundlein A."/>
            <person name="Felber R."/>
            <person name="Schnabl S."/>
            <person name="Hiller R."/>
            <person name="Schmidt W."/>
            <person name="Lecharny A."/>
            <person name="Aubourg S."/>
            <person name="Chefdor F."/>
            <person name="Cooke R."/>
            <person name="Berger C."/>
            <person name="Montfort A."/>
            <person name="Casacuberta E."/>
            <person name="Gibbons T."/>
            <person name="Weber N."/>
            <person name="Vandenbol M."/>
            <person name="Bargues M."/>
            <person name="Terol J."/>
            <person name="Torres A."/>
            <person name="Perez-Perez A."/>
            <person name="Purnelle B."/>
            <person name="Bent E."/>
            <person name="Johnson S."/>
            <person name="Tacon D."/>
            <person name="Jesse T."/>
            <person name="Heijnen L."/>
            <person name="Schwarz S."/>
            <person name="Scholler P."/>
            <person name="Heber S."/>
            <person name="Francs P."/>
            <person name="Bielke C."/>
            <person name="Frishman D."/>
            <person name="Haase D."/>
            <person name="Lemcke K."/>
            <person name="Mewes H.W."/>
            <person name="Stocker S."/>
            <person name="Zaccaria P."/>
            <person name="Bevan M."/>
            <person name="Wilson R.K."/>
            <person name="de la Bastide M."/>
            <person name="Habermann K."/>
            <person name="Parnell L."/>
            <person name="Dedhia N."/>
            <person name="Gnoj L."/>
            <person name="Schutz K."/>
            <person name="Huang E."/>
            <person name="Spiegel L."/>
            <person name="Sehkon M."/>
            <person name="Murray J."/>
            <person name="Sheet P."/>
            <person name="Cordes M."/>
            <person name="Abu-Threideh J."/>
            <person name="Stoneking T."/>
            <person name="Kalicki J."/>
            <person name="Graves T."/>
            <person name="Harmon G."/>
            <person name="Edwards J."/>
            <person name="Latreille P."/>
            <person name="Courtney L."/>
            <person name="Cloud J."/>
            <person name="Abbott A."/>
            <person name="Scott K."/>
            <person name="Johnson D."/>
            <person name="Minx P."/>
            <person name="Bentley D."/>
            <person name="Fulton B."/>
            <person name="Miller N."/>
            <person name="Greco T."/>
            <person name="Kemp K."/>
            <person name="Kramer J."/>
            <person name="Fulton L."/>
            <person name="Mardis E."/>
            <person name="Dante M."/>
            <person name="Pepin K."/>
            <person name="Hillier L."/>
            <person name="Nelson J."/>
            <person name="Spieth J."/>
            <person name="Ryan E."/>
            <person name="Andrews S."/>
            <person name="Geisel C."/>
            <person name="Layman D."/>
            <person name="Du H."/>
            <person name="Ali J."/>
            <person name="Berghoff A."/>
            <person name="Jones K."/>
            <person name="Drone K."/>
            <person name="Cotton M."/>
            <person name="Joshu C."/>
            <person name="Antonoiu B."/>
            <person name="Zidanic M."/>
            <person name="Strong C."/>
            <person name="Sun H."/>
            <person name="Lamar B."/>
            <person name="Yordan C."/>
            <person name="Ma P."/>
            <person name="Zhong J."/>
            <person name="Preston R."/>
            <person name="Vil D."/>
            <person name="Shekher M."/>
            <person name="Matero A."/>
            <person name="Shah R."/>
            <person name="Swaby I.K."/>
            <person name="O'Shaughnessy A."/>
            <person name="Rodriguez M."/>
            <person name="Hoffmann J."/>
            <person name="Till S."/>
            <person name="Granat S."/>
            <person name="Shohdy N."/>
            <person name="Hasegawa A."/>
            <person name="Hameed A."/>
            <person name="Lodhi M."/>
            <person name="Johnson A."/>
            <person name="Chen E."/>
            <person name="Marra M."/>
            <person name="Martienssen R."/>
            <person name="McCombie W.R."/>
        </authorList>
    </citation>
    <scope>NUCLEOTIDE SEQUENCE [LARGE SCALE GENOMIC DNA]</scope>
    <source>
        <strain>cv. Columbia</strain>
    </source>
</reference>
<sequence length="1322" mass="150222">MGSVINTIVGNLKLSISNIHIRYEDLESLCYKCSNPGHPFSAGVTLEKLSAVTIDESGKETFITGGTLDSIQKVPIVRSTEIELGCSLEGLVFCNRSLYETNIWMTALGKEYPCQETKAGSVELDRLAFYLDSDMSPWHIDKPWEVLTPFEWDQIFRYGTKDGKPADCLTRKHFYILQPVSGNAKYSKSQANESSNAVQPLQKAYVNLDDVTLCLSKGGYRDVMKLADNFAAFNQRLKYAHYRPSVPVKIDAKSWWKYAYRVVSEQIKIARYLNVNLYLFFLTDAGFLRNLHRLWKHLPLQFLTGRMSWEHVLKYTSLRKRYITQYASLLKSDISRIVVDDDEEIEALDRELDTDVILQWRMLAHKFVERSVQAENYSKKQQAKSSWWPFGGKSEVSGGEGESIQFTDEDWERLNKVIGYKEGDEQSIINNAKPDALHTFLEVQMKRSASKLYDGEKECLAELSCEGLNCSVKLFPETKIADIKLGRYRLSSPSGLLAEYLKDSIDGIVNFFESSTAVSQTIALETAAAVQDDYKHELTEEMDMYLQFDLVLSDVSALLVDGDYSWKQLSSKRASSSGRESSVTFLPVIDKCGVLLKLQQIRRPNPAYPSTRLAVRLPSLGFHFSPARYHRLMQVAQIFQTKDDESSQILRPWEEADFEGWLSILSWKGREASWQRRYLCLVGPFIYVLESPGSKSYKKYTSLRGKHIYKVPVELAGGVEHVLSIRNASRISEKVMEDVNALILMFDSEDSRKTWHSRLQGAVYRASGSAPIAGLSDTSSDSEESETEQKDGFDLSNLESVYVTGVLDELKICFSYGHQDDASFMAVLLARESKLFEFRALGGKVRWWYASKLSFCHFLFFLLKVCLPLTNQVEVSMRGSDMFIGTVLKSLEIEDLSSEMLPSFEDAESRSPERLDPTSSEGEEKFYEAPEILVDSIDYTSLRTPSFSRIDGLLPVDNKNITKPSNETTESLDSFVKAQIVIYHQTSPQYKNIDNQVMVTLATLSFFCRRPTILAILEFVNAINVEDPSCESFEDNSPVAGEHTSPRRDGFEDSRDAAVKGLLGKGKSRIIFNLELNMARAQIFLMNENGTKFATLSQDNLLTDIKVSFRTRSVLRQVLEIYESVMTASQTTICTFGSVICETLEELLLLRYWLFVSFHFSLCGMRMDCVDEIHLVFTSFSIIDEDYEGFDYCLSGQFSEVRIVYLNRFIQEVAEYFMGLVPSDSKGVVKMKDQITDSEKWFTTSEIEGSPALKLDLSLKKPIIVMPRHTDSPDYLKLDIVHITVDNTFQWFAGDKNELNAVHVETMKIMVRTLVIWLLGGA</sequence>
<evidence type="ECO:0000313" key="4">
    <source>
        <dbReference type="EMBL" id="CAB10495.1"/>
    </source>
</evidence>
<feature type="compositionally biased region" description="Basic and acidic residues" evidence="2">
    <location>
        <begin position="907"/>
        <end position="922"/>
    </location>
</feature>
<dbReference type="PROSITE" id="PS50003">
    <property type="entry name" value="PH_DOMAIN"/>
    <property type="match status" value="1"/>
</dbReference>